<dbReference type="InterPro" id="IPR050731">
    <property type="entry name" value="HRD1_E3_ubiq-ligases"/>
</dbReference>
<evidence type="ECO:0000256" key="8">
    <source>
        <dbReference type="SAM" id="MobiDB-lite"/>
    </source>
</evidence>
<dbReference type="SMART" id="SM00184">
    <property type="entry name" value="RING"/>
    <property type="match status" value="1"/>
</dbReference>
<evidence type="ECO:0000313" key="10">
    <source>
        <dbReference type="EMBL" id="PIA14622.1"/>
    </source>
</evidence>
<dbReference type="GO" id="GO:0008270">
    <property type="term" value="F:zinc ion binding"/>
    <property type="evidence" value="ECO:0007669"/>
    <property type="project" value="UniProtKB-KW"/>
</dbReference>
<dbReference type="OrthoDB" id="8062037at2759"/>
<dbReference type="InterPro" id="IPR001841">
    <property type="entry name" value="Znf_RING"/>
</dbReference>
<feature type="region of interest" description="Disordered" evidence="8">
    <location>
        <begin position="81"/>
        <end position="125"/>
    </location>
</feature>
<feature type="domain" description="RING-type" evidence="9">
    <location>
        <begin position="3"/>
        <end position="59"/>
    </location>
</feature>
<evidence type="ECO:0000256" key="2">
    <source>
        <dbReference type="ARBA" id="ARBA00022723"/>
    </source>
</evidence>
<protein>
    <recommendedName>
        <fullName evidence="9">RING-type domain-containing protein</fullName>
    </recommendedName>
</protein>
<organism evidence="10 11">
    <name type="scientific">Coemansia reversa (strain ATCC 12441 / NRRL 1564)</name>
    <dbReference type="NCBI Taxonomy" id="763665"/>
    <lineage>
        <taxon>Eukaryota</taxon>
        <taxon>Fungi</taxon>
        <taxon>Fungi incertae sedis</taxon>
        <taxon>Zoopagomycota</taxon>
        <taxon>Kickxellomycotina</taxon>
        <taxon>Kickxellomycetes</taxon>
        <taxon>Kickxellales</taxon>
        <taxon>Kickxellaceae</taxon>
        <taxon>Coemansia</taxon>
    </lineage>
</organism>
<reference evidence="10 11" key="1">
    <citation type="journal article" date="2015" name="Genome Biol. Evol.">
        <title>Phylogenomic analyses indicate that early fungi evolved digesting cell walls of algal ancestors of land plants.</title>
        <authorList>
            <person name="Chang Y."/>
            <person name="Wang S."/>
            <person name="Sekimoto S."/>
            <person name="Aerts A.L."/>
            <person name="Choi C."/>
            <person name="Clum A."/>
            <person name="LaButti K.M."/>
            <person name="Lindquist E.A."/>
            <person name="Yee Ngan C."/>
            <person name="Ohm R.A."/>
            <person name="Salamov A.A."/>
            <person name="Grigoriev I.V."/>
            <person name="Spatafora J.W."/>
            <person name="Berbee M.L."/>
        </authorList>
    </citation>
    <scope>NUCLEOTIDE SEQUENCE [LARGE SCALE GENOMIC DNA]</scope>
    <source>
        <strain evidence="10 11">NRRL 1564</strain>
    </source>
</reference>
<sequence>MVCIICYESIFKTSTSSSTPVRERVDNPPAALGCGHAFHKQCIEEWFRTSERSTCPTCHKVHYGTVLKLFIDIDENDITAEAPRGQTAANSSSGSNRGGRKKQTAKRGGSRSGRGRGGSSTSRRDADNVIDDLYLHLGDLSISQGPEIAFMSAYGYSSFLQEELDSANSQLEDLGDTIKELEMELQTKKESYEEQLSLQENRYNAEIRELNRLSIAHRTHIVSLQRALEAKKEYIYAMEHY</sequence>
<proteinExistence type="predicted"/>
<evidence type="ECO:0000256" key="1">
    <source>
        <dbReference type="ARBA" id="ARBA00004906"/>
    </source>
</evidence>
<feature type="compositionally biased region" description="Basic residues" evidence="8">
    <location>
        <begin position="98"/>
        <end position="109"/>
    </location>
</feature>
<evidence type="ECO:0000259" key="9">
    <source>
        <dbReference type="PROSITE" id="PS50089"/>
    </source>
</evidence>
<dbReference type="EMBL" id="KZ303515">
    <property type="protein sequence ID" value="PIA14622.1"/>
    <property type="molecule type" value="Genomic_DNA"/>
</dbReference>
<evidence type="ECO:0000256" key="5">
    <source>
        <dbReference type="ARBA" id="ARBA00022833"/>
    </source>
</evidence>
<dbReference type="SMART" id="SM00744">
    <property type="entry name" value="RINGv"/>
    <property type="match status" value="1"/>
</dbReference>
<dbReference type="AlphaFoldDB" id="A0A2G5B6L1"/>
<keyword evidence="3 6" id="KW-0863">Zinc-finger</keyword>
<keyword evidence="11" id="KW-1185">Reference proteome</keyword>
<evidence type="ECO:0000313" key="11">
    <source>
        <dbReference type="Proteomes" id="UP000242474"/>
    </source>
</evidence>
<accession>A0A2G5B6L1</accession>
<dbReference type="GO" id="GO:0005789">
    <property type="term" value="C:endoplasmic reticulum membrane"/>
    <property type="evidence" value="ECO:0007669"/>
    <property type="project" value="UniProtKB-SubCell"/>
</dbReference>
<dbReference type="Pfam" id="PF12678">
    <property type="entry name" value="zf-rbx1"/>
    <property type="match status" value="1"/>
</dbReference>
<evidence type="ECO:0000256" key="4">
    <source>
        <dbReference type="ARBA" id="ARBA00022786"/>
    </source>
</evidence>
<gene>
    <name evidence="10" type="ORF">COEREDRAFT_10219</name>
</gene>
<evidence type="ECO:0000256" key="3">
    <source>
        <dbReference type="ARBA" id="ARBA00022771"/>
    </source>
</evidence>
<keyword evidence="5" id="KW-0862">Zinc</keyword>
<dbReference type="Gene3D" id="3.30.40.10">
    <property type="entry name" value="Zinc/RING finger domain, C3HC4 (zinc finger)"/>
    <property type="match status" value="1"/>
</dbReference>
<dbReference type="PANTHER" id="PTHR22763:SF184">
    <property type="entry name" value="E3 UBIQUITIN-PROTEIN LIGASE SYNOVIOLIN"/>
    <property type="match status" value="1"/>
</dbReference>
<name>A0A2G5B6L1_COERN</name>
<dbReference type="CDD" id="cd16448">
    <property type="entry name" value="RING-H2"/>
    <property type="match status" value="1"/>
</dbReference>
<dbReference type="PANTHER" id="PTHR22763">
    <property type="entry name" value="RING ZINC FINGER PROTEIN"/>
    <property type="match status" value="1"/>
</dbReference>
<dbReference type="PROSITE" id="PS50089">
    <property type="entry name" value="ZF_RING_2"/>
    <property type="match status" value="1"/>
</dbReference>
<keyword evidence="4" id="KW-0833">Ubl conjugation pathway</keyword>
<evidence type="ECO:0000256" key="6">
    <source>
        <dbReference type="PROSITE-ProRule" id="PRU00175"/>
    </source>
</evidence>
<keyword evidence="2" id="KW-0479">Metal-binding</keyword>
<dbReference type="InterPro" id="IPR013083">
    <property type="entry name" value="Znf_RING/FYVE/PHD"/>
</dbReference>
<dbReference type="SUPFAM" id="SSF57850">
    <property type="entry name" value="RING/U-box"/>
    <property type="match status" value="1"/>
</dbReference>
<dbReference type="InterPro" id="IPR024766">
    <property type="entry name" value="Znf_RING_H2"/>
</dbReference>
<feature type="coiled-coil region" evidence="7">
    <location>
        <begin position="157"/>
        <end position="213"/>
    </location>
</feature>
<dbReference type="InterPro" id="IPR011016">
    <property type="entry name" value="Znf_RING-CH"/>
</dbReference>
<keyword evidence="7" id="KW-0175">Coiled coil</keyword>
<evidence type="ECO:0000256" key="7">
    <source>
        <dbReference type="SAM" id="Coils"/>
    </source>
</evidence>
<dbReference type="Proteomes" id="UP000242474">
    <property type="component" value="Unassembled WGS sequence"/>
</dbReference>
<dbReference type="GO" id="GO:0036503">
    <property type="term" value="P:ERAD pathway"/>
    <property type="evidence" value="ECO:0007669"/>
    <property type="project" value="TreeGrafter"/>
</dbReference>
<dbReference type="GO" id="GO:0061630">
    <property type="term" value="F:ubiquitin protein ligase activity"/>
    <property type="evidence" value="ECO:0007669"/>
    <property type="project" value="UniProtKB-EC"/>
</dbReference>
<comment type="pathway">
    <text evidence="1">Protein modification; protein ubiquitination.</text>
</comment>
<dbReference type="GO" id="GO:0043161">
    <property type="term" value="P:proteasome-mediated ubiquitin-dependent protein catabolic process"/>
    <property type="evidence" value="ECO:0007669"/>
    <property type="project" value="TreeGrafter"/>
</dbReference>